<evidence type="ECO:0000256" key="1">
    <source>
        <dbReference type="ARBA" id="ARBA00022481"/>
    </source>
</evidence>
<dbReference type="GO" id="GO:0006935">
    <property type="term" value="P:chemotaxis"/>
    <property type="evidence" value="ECO:0007669"/>
    <property type="project" value="UniProtKB-KW"/>
</dbReference>
<gene>
    <name evidence="9" type="ORF">FQY79_11860</name>
</gene>
<dbReference type="OrthoDB" id="8744489at2"/>
<dbReference type="PROSITE" id="PS50885">
    <property type="entry name" value="HAMP"/>
    <property type="match status" value="2"/>
</dbReference>
<dbReference type="SUPFAM" id="SSF58104">
    <property type="entry name" value="Methyl-accepting chemotaxis protein (MCP) signaling domain"/>
    <property type="match status" value="1"/>
</dbReference>
<comment type="similarity">
    <text evidence="2">Belongs to the methyl-accepting chemotaxis (MCP) protein family.</text>
</comment>
<dbReference type="Pfam" id="PF12729">
    <property type="entry name" value="4HB_MCP_1"/>
    <property type="match status" value="1"/>
</dbReference>
<proteinExistence type="inferred from homology"/>
<dbReference type="PANTHER" id="PTHR43531:SF14">
    <property type="entry name" value="METHYL-ACCEPTING CHEMOTAXIS PROTEIN I-RELATED"/>
    <property type="match status" value="1"/>
</dbReference>
<dbReference type="GO" id="GO:0004888">
    <property type="term" value="F:transmembrane signaling receptor activity"/>
    <property type="evidence" value="ECO:0007669"/>
    <property type="project" value="TreeGrafter"/>
</dbReference>
<feature type="compositionally biased region" description="Low complexity" evidence="5">
    <location>
        <begin position="761"/>
        <end position="775"/>
    </location>
</feature>
<evidence type="ECO:0000259" key="8">
    <source>
        <dbReference type="PROSITE" id="PS50885"/>
    </source>
</evidence>
<evidence type="ECO:0000256" key="3">
    <source>
        <dbReference type="PROSITE-ProRule" id="PRU00284"/>
    </source>
</evidence>
<evidence type="ECO:0000256" key="6">
    <source>
        <dbReference type="SAM" id="Phobius"/>
    </source>
</evidence>
<keyword evidence="3" id="KW-0807">Transducer</keyword>
<accession>A0A5C5TWI3</accession>
<dbReference type="InterPro" id="IPR003660">
    <property type="entry name" value="HAMP_dom"/>
</dbReference>
<keyword evidence="6" id="KW-0812">Transmembrane</keyword>
<evidence type="ECO:0000256" key="5">
    <source>
        <dbReference type="SAM" id="MobiDB-lite"/>
    </source>
</evidence>
<dbReference type="InterPro" id="IPR051310">
    <property type="entry name" value="MCP_chemotaxis"/>
</dbReference>
<dbReference type="Pfam" id="PF18947">
    <property type="entry name" value="HAMP_2"/>
    <property type="match status" value="1"/>
</dbReference>
<organism evidence="9 10">
    <name type="scientific">Luteimonas wenzhouensis</name>
    <dbReference type="NCBI Taxonomy" id="2599615"/>
    <lineage>
        <taxon>Bacteria</taxon>
        <taxon>Pseudomonadati</taxon>
        <taxon>Pseudomonadota</taxon>
        <taxon>Gammaproteobacteria</taxon>
        <taxon>Lysobacterales</taxon>
        <taxon>Lysobacteraceae</taxon>
        <taxon>Luteimonas</taxon>
    </lineage>
</organism>
<dbReference type="InterPro" id="IPR000014">
    <property type="entry name" value="PAS"/>
</dbReference>
<dbReference type="PANTHER" id="PTHR43531">
    <property type="entry name" value="PROTEIN ICFG"/>
    <property type="match status" value="1"/>
</dbReference>
<dbReference type="PROSITE" id="PS50111">
    <property type="entry name" value="CHEMOTAXIS_TRANSDUC_2"/>
    <property type="match status" value="1"/>
</dbReference>
<dbReference type="GO" id="GO:0007165">
    <property type="term" value="P:signal transduction"/>
    <property type="evidence" value="ECO:0007669"/>
    <property type="project" value="UniProtKB-KW"/>
</dbReference>
<evidence type="ECO:0000313" key="9">
    <source>
        <dbReference type="EMBL" id="TWT17997.1"/>
    </source>
</evidence>
<keyword evidence="4" id="KW-0175">Coiled coil</keyword>
<dbReference type="EMBL" id="VOHE01000006">
    <property type="protein sequence ID" value="TWT17997.1"/>
    <property type="molecule type" value="Genomic_DNA"/>
</dbReference>
<dbReference type="Pfam" id="PF00015">
    <property type="entry name" value="MCPsignal"/>
    <property type="match status" value="1"/>
</dbReference>
<keyword evidence="6" id="KW-0472">Membrane</keyword>
<comment type="caution">
    <text evidence="9">The sequence shown here is derived from an EMBL/GenBank/DDBJ whole genome shotgun (WGS) entry which is preliminary data.</text>
</comment>
<dbReference type="Gene3D" id="1.10.287.950">
    <property type="entry name" value="Methyl-accepting chemotaxis protein"/>
    <property type="match status" value="1"/>
</dbReference>
<dbReference type="InterPro" id="IPR035965">
    <property type="entry name" value="PAS-like_dom_sf"/>
</dbReference>
<dbReference type="RefSeq" id="WP_146313114.1">
    <property type="nucleotide sequence ID" value="NZ_VOHE01000006.1"/>
</dbReference>
<evidence type="ECO:0000259" key="7">
    <source>
        <dbReference type="PROSITE" id="PS50111"/>
    </source>
</evidence>
<evidence type="ECO:0000256" key="4">
    <source>
        <dbReference type="SAM" id="Coils"/>
    </source>
</evidence>
<feature type="coiled-coil region" evidence="4">
    <location>
        <begin position="692"/>
        <end position="730"/>
    </location>
</feature>
<feature type="region of interest" description="Disordered" evidence="5">
    <location>
        <begin position="739"/>
        <end position="775"/>
    </location>
</feature>
<dbReference type="FunFam" id="1.10.287.950:FF:000002">
    <property type="entry name" value="Methyl-accepting chemotaxis protein"/>
    <property type="match status" value="1"/>
</dbReference>
<dbReference type="InterPro" id="IPR024478">
    <property type="entry name" value="HlyB_4HB_MCP"/>
</dbReference>
<reference evidence="9 10" key="1">
    <citation type="submission" date="2019-07" db="EMBL/GenBank/DDBJ databases">
        <title>Luteimonas sp. YD-1 nov., isolated from acidic soil.</title>
        <authorList>
            <person name="Zhou J."/>
        </authorList>
    </citation>
    <scope>NUCLEOTIDE SEQUENCE [LARGE SCALE GENOMIC DNA]</scope>
    <source>
        <strain evidence="9 10">YD-1</strain>
    </source>
</reference>
<dbReference type="InterPro" id="IPR004089">
    <property type="entry name" value="MCPsignal_dom"/>
</dbReference>
<keyword evidence="1" id="KW-0488">Methylation</keyword>
<dbReference type="SMART" id="SM00283">
    <property type="entry name" value="MA"/>
    <property type="match status" value="1"/>
</dbReference>
<feature type="transmembrane region" description="Helical" evidence="6">
    <location>
        <begin position="192"/>
        <end position="212"/>
    </location>
</feature>
<dbReference type="CDD" id="cd00130">
    <property type="entry name" value="PAS"/>
    <property type="match status" value="1"/>
</dbReference>
<sequence>MHVITNMKLMPKLMLAFGILLLIMLVQGAGAYMGMRSMDRTSQSIAQGVLPAVTLVGQTRGLLGEYRTASYRGLVRASEAAKQEARERAVAIDAQLAQNFKDYEQYVTTAQERRMLEELVAAWAAARASYDSVNELLDLELPDDAIDTFIGQTSGLHDATSAALAALADESNRIAAASTAAASRAYVASNTLTLTLLVAGIAVGLVVAWLMARNLTRAAREAAVVANDVAAGKLDSHIDTRRADEIGDLFRAMKRMQHDLRERIERDQAVASENLRIRTALDSSGTCVMITDAQRRVIYANQAVADLLRQYQDDVHASLPGLEAGELVGTALDDFHQDPDQLAARLGQLEDVYQGELAIGQAHFGENIARVADADGTLLGYVVEWRDRTPQVRVETELARVVEAAAAGDLSHRIALEDKQGFYLQLAGLLNGLLDANAASLQEVSRVLTALARGDLTVRMEGDYQGVFATMRDDANATVEQLTAIVARIQAAADAIGAASTEIAAGNDDLSRRTEQQAASLEETASSMEELTSTVRQNADNARQANQLAIGAVDVASQGGEVVGRVVQTMSAISESSNRIADIIGVIDGIAFQTNILALNAAVEAARAGEQGRGFAVVAAEVRSLAQRSAGAAKEIKQLITDSTDKVRQGNELVDQAGRTMGEIVTSVKRVTDIIADISAASQEQSAGIEQINQAIAQMDETTQQNAALVEEATAAARSMEQQAGQLVQTVAVFRAQRDRQAAPAPTPTPTPAGAPRGGRRLAVAAPEEAASALA</sequence>
<keyword evidence="10" id="KW-1185">Reference proteome</keyword>
<feature type="domain" description="Methyl-accepting transducer" evidence="7">
    <location>
        <begin position="492"/>
        <end position="721"/>
    </location>
</feature>
<dbReference type="Gene3D" id="3.30.450.20">
    <property type="entry name" value="PAS domain"/>
    <property type="match status" value="1"/>
</dbReference>
<dbReference type="SUPFAM" id="SSF55785">
    <property type="entry name" value="PYP-like sensor domain (PAS domain)"/>
    <property type="match status" value="1"/>
</dbReference>
<dbReference type="Proteomes" id="UP000315949">
    <property type="component" value="Unassembled WGS sequence"/>
</dbReference>
<dbReference type="Pfam" id="PF13188">
    <property type="entry name" value="PAS_8"/>
    <property type="match status" value="1"/>
</dbReference>
<protein>
    <submittedName>
        <fullName evidence="9">HAMP domain-containing protein</fullName>
    </submittedName>
</protein>
<evidence type="ECO:0000313" key="10">
    <source>
        <dbReference type="Proteomes" id="UP000315949"/>
    </source>
</evidence>
<keyword evidence="6" id="KW-1133">Transmembrane helix</keyword>
<dbReference type="SMART" id="SM00304">
    <property type="entry name" value="HAMP"/>
    <property type="match status" value="2"/>
</dbReference>
<evidence type="ECO:0000256" key="2">
    <source>
        <dbReference type="ARBA" id="ARBA00029447"/>
    </source>
</evidence>
<feature type="domain" description="HAMP" evidence="8">
    <location>
        <begin position="441"/>
        <end position="487"/>
    </location>
</feature>
<dbReference type="CDD" id="cd11386">
    <property type="entry name" value="MCP_signal"/>
    <property type="match status" value="1"/>
</dbReference>
<name>A0A5C5TWI3_9GAMM</name>
<dbReference type="GO" id="GO:0005886">
    <property type="term" value="C:plasma membrane"/>
    <property type="evidence" value="ECO:0007669"/>
    <property type="project" value="TreeGrafter"/>
</dbReference>
<dbReference type="Pfam" id="PF00672">
    <property type="entry name" value="HAMP"/>
    <property type="match status" value="1"/>
</dbReference>
<dbReference type="Gene3D" id="6.10.340.10">
    <property type="match status" value="1"/>
</dbReference>
<dbReference type="AlphaFoldDB" id="A0A5C5TWI3"/>
<dbReference type="SUPFAM" id="SSF158472">
    <property type="entry name" value="HAMP domain-like"/>
    <property type="match status" value="1"/>
</dbReference>
<feature type="domain" description="HAMP" evidence="8">
    <location>
        <begin position="213"/>
        <end position="265"/>
    </location>
</feature>